<dbReference type="Proteomes" id="UP000660380">
    <property type="component" value="Unassembled WGS sequence"/>
</dbReference>
<gene>
    <name evidence="8" type="ORF">H6G81_24705</name>
</gene>
<keyword evidence="5 6" id="KW-0720">Serine protease</keyword>
<dbReference type="EC" id="3.4.21.-" evidence="6"/>
<evidence type="ECO:0000256" key="1">
    <source>
        <dbReference type="ARBA" id="ARBA00008764"/>
    </source>
</evidence>
<proteinExistence type="inferred from homology"/>
<evidence type="ECO:0000313" key="9">
    <source>
        <dbReference type="Proteomes" id="UP000660380"/>
    </source>
</evidence>
<organism evidence="8 9">
    <name type="scientific">Scytonema hofmannii FACHB-248</name>
    <dbReference type="NCBI Taxonomy" id="1842502"/>
    <lineage>
        <taxon>Bacteria</taxon>
        <taxon>Bacillati</taxon>
        <taxon>Cyanobacteriota</taxon>
        <taxon>Cyanophyceae</taxon>
        <taxon>Nostocales</taxon>
        <taxon>Scytonemataceae</taxon>
        <taxon>Scytonema</taxon>
    </lineage>
</organism>
<dbReference type="SUPFAM" id="SSF50494">
    <property type="entry name" value="Trypsin-like serine proteases"/>
    <property type="match status" value="1"/>
</dbReference>
<evidence type="ECO:0000259" key="7">
    <source>
        <dbReference type="Pfam" id="PF00089"/>
    </source>
</evidence>
<dbReference type="InterPro" id="IPR043504">
    <property type="entry name" value="Peptidase_S1_PA_chymotrypsin"/>
</dbReference>
<dbReference type="InterPro" id="IPR008256">
    <property type="entry name" value="Peptidase_S1B"/>
</dbReference>
<evidence type="ECO:0000313" key="8">
    <source>
        <dbReference type="EMBL" id="MBD2607638.1"/>
    </source>
</evidence>
<keyword evidence="9" id="KW-1185">Reference proteome</keyword>
<name>A0ABR8GW75_9CYAN</name>
<protein>
    <recommendedName>
        <fullName evidence="6">Serine protease</fullName>
        <ecNumber evidence="6">3.4.21.-</ecNumber>
    </recommendedName>
</protein>
<reference evidence="8 9" key="1">
    <citation type="journal article" date="2020" name="ISME J.">
        <title>Comparative genomics reveals insights into cyanobacterial evolution and habitat adaptation.</title>
        <authorList>
            <person name="Chen M.Y."/>
            <person name="Teng W.K."/>
            <person name="Zhao L."/>
            <person name="Hu C.X."/>
            <person name="Zhou Y.K."/>
            <person name="Han B.P."/>
            <person name="Song L.R."/>
            <person name="Shu W.S."/>
        </authorList>
    </citation>
    <scope>NUCLEOTIDE SEQUENCE [LARGE SCALE GENOMIC DNA]</scope>
    <source>
        <strain evidence="8 9">FACHB-248</strain>
    </source>
</reference>
<feature type="domain" description="Peptidase S1" evidence="7">
    <location>
        <begin position="110"/>
        <end position="304"/>
    </location>
</feature>
<dbReference type="PANTHER" id="PTHR15462">
    <property type="entry name" value="SERINE PROTEASE"/>
    <property type="match status" value="1"/>
</dbReference>
<keyword evidence="3" id="KW-0732">Signal</keyword>
<accession>A0ABR8GW75</accession>
<dbReference type="PANTHER" id="PTHR15462:SF8">
    <property type="entry name" value="SERINE PROTEASE"/>
    <property type="match status" value="1"/>
</dbReference>
<evidence type="ECO:0000256" key="2">
    <source>
        <dbReference type="ARBA" id="ARBA00022670"/>
    </source>
</evidence>
<comment type="caution">
    <text evidence="8">The sequence shown here is derived from an EMBL/GenBank/DDBJ whole genome shotgun (WGS) entry which is preliminary data.</text>
</comment>
<comment type="similarity">
    <text evidence="1 6">Belongs to the peptidase S1B family.</text>
</comment>
<dbReference type="EMBL" id="JACJTA010000068">
    <property type="protein sequence ID" value="MBD2607638.1"/>
    <property type="molecule type" value="Genomic_DNA"/>
</dbReference>
<keyword evidence="4 6" id="KW-0378">Hydrolase</keyword>
<dbReference type="Pfam" id="PF00089">
    <property type="entry name" value="Trypsin"/>
    <property type="match status" value="1"/>
</dbReference>
<sequence length="324" mass="35507">MAKKSLYNLTTASILAGILATVTVATWASVNAQINRIDRKLPSAAPPKFIKAQNAGQFKIQSTGKPFQPSKLSSSEKPYDDTRAIVDWDDRTPMISRKYPWSAIGRIVGESTEGNGYYCTGTLIAEDVVLTNSHCVIDPKTRKLSKRVVFLPNVINGELQDDNDAALAEKILYGTDFTNDPVTNQTNDWALIQLNKPIGQKYGYLGWKSLPSSTLVKNQKKFIFVGYSGDFPNLKKPKYEFLSAGSGWTASFQDKCSIVQENQNILFHDCDTTGGSSGGPIIGVINGEFYIVALNNAEIKARKGNPAVNLAVKIDVLDRLFSGK</sequence>
<evidence type="ECO:0000256" key="5">
    <source>
        <dbReference type="ARBA" id="ARBA00022825"/>
    </source>
</evidence>
<evidence type="ECO:0000256" key="3">
    <source>
        <dbReference type="ARBA" id="ARBA00022729"/>
    </source>
</evidence>
<dbReference type="InterPro" id="IPR050966">
    <property type="entry name" value="Glutamyl_endopeptidase"/>
</dbReference>
<dbReference type="Gene3D" id="2.40.10.10">
    <property type="entry name" value="Trypsin-like serine proteases"/>
    <property type="match status" value="2"/>
</dbReference>
<dbReference type="PRINTS" id="PR00839">
    <property type="entry name" value="V8PROTEASE"/>
</dbReference>
<keyword evidence="2 6" id="KW-0645">Protease</keyword>
<evidence type="ECO:0000256" key="4">
    <source>
        <dbReference type="ARBA" id="ARBA00022801"/>
    </source>
</evidence>
<dbReference type="InterPro" id="IPR001254">
    <property type="entry name" value="Trypsin_dom"/>
</dbReference>
<dbReference type="RefSeq" id="WP_029633334.1">
    <property type="nucleotide sequence ID" value="NZ_JACJTA010000068.1"/>
</dbReference>
<dbReference type="InterPro" id="IPR009003">
    <property type="entry name" value="Peptidase_S1_PA"/>
</dbReference>
<evidence type="ECO:0000256" key="6">
    <source>
        <dbReference type="RuleBase" id="RU004296"/>
    </source>
</evidence>